<organism evidence="2 3">
    <name type="scientific">Candidatus Contendobacter odensis Run_B_J11</name>
    <dbReference type="NCBI Taxonomy" id="1400861"/>
    <lineage>
        <taxon>Bacteria</taxon>
        <taxon>Pseudomonadati</taxon>
        <taxon>Pseudomonadota</taxon>
        <taxon>Gammaproteobacteria</taxon>
        <taxon>Candidatus Competibacteraceae</taxon>
        <taxon>Candidatus Contendibacter</taxon>
    </lineage>
</organism>
<feature type="transmembrane region" description="Helical" evidence="1">
    <location>
        <begin position="28"/>
        <end position="49"/>
    </location>
</feature>
<keyword evidence="3" id="KW-1185">Reference proteome</keyword>
<keyword evidence="1" id="KW-0812">Transmembrane</keyword>
<dbReference type="Proteomes" id="UP000019184">
    <property type="component" value="Unassembled WGS sequence"/>
</dbReference>
<comment type="caution">
    <text evidence="2">The sequence shown here is derived from an EMBL/GenBank/DDBJ whole genome shotgun (WGS) entry which is preliminary data.</text>
</comment>
<protein>
    <submittedName>
        <fullName evidence="2">Uncharacterized protein</fullName>
    </submittedName>
</protein>
<evidence type="ECO:0000313" key="3">
    <source>
        <dbReference type="Proteomes" id="UP000019184"/>
    </source>
</evidence>
<name>A0A7U7J228_9GAMM</name>
<proteinExistence type="predicted"/>
<dbReference type="AlphaFoldDB" id="A0A7U7J228"/>
<keyword evidence="1" id="KW-0472">Membrane</keyword>
<sequence length="57" mass="6208">MPPLPRRAKPPTIFSSYNPSRLNKRLKAASPLPGFPLVGVLLVAFRFLCGRAGATRC</sequence>
<gene>
    <name evidence="2" type="ORF">BN874_1270015</name>
</gene>
<keyword evidence="1" id="KW-1133">Transmembrane helix</keyword>
<evidence type="ECO:0000313" key="2">
    <source>
        <dbReference type="EMBL" id="CDH43656.1"/>
    </source>
</evidence>
<accession>A0A7U7J228</accession>
<dbReference type="EMBL" id="CBTK010000032">
    <property type="protein sequence ID" value="CDH43656.1"/>
    <property type="molecule type" value="Genomic_DNA"/>
</dbReference>
<evidence type="ECO:0000256" key="1">
    <source>
        <dbReference type="SAM" id="Phobius"/>
    </source>
</evidence>
<reference evidence="2 3" key="1">
    <citation type="journal article" date="2014" name="ISME J.">
        <title>Candidatus Competibacter-lineage genomes retrieved from metagenomes reveal functional metabolic diversity.</title>
        <authorList>
            <person name="McIlroy S.J."/>
            <person name="Albertsen M."/>
            <person name="Andresen E.K."/>
            <person name="Saunders A.M."/>
            <person name="Kristiansen R."/>
            <person name="Stokholm-Bjerregaard M."/>
            <person name="Nielsen K.L."/>
            <person name="Nielsen P.H."/>
        </authorList>
    </citation>
    <scope>NUCLEOTIDE SEQUENCE [LARGE SCALE GENOMIC DNA]</scope>
    <source>
        <strain evidence="2 3">Run_B_J11</strain>
    </source>
</reference>